<sequence>MLMAVKTPVNGKSEADHKRRTGLTCIKQVKLIRVTKMEKRR</sequence>
<dbReference type="AlphaFoldDB" id="A0A1I1UZT0"/>
<gene>
    <name evidence="1" type="ORF">SAMN05216378_1318</name>
</gene>
<name>A0A1I1UZT0_9BACL</name>
<evidence type="ECO:0000313" key="1">
    <source>
        <dbReference type="EMBL" id="SFD76307.1"/>
    </source>
</evidence>
<accession>A0A1I1UZT0</accession>
<organism evidence="1 2">
    <name type="scientific">Paenibacillus catalpae</name>
    <dbReference type="NCBI Taxonomy" id="1045775"/>
    <lineage>
        <taxon>Bacteria</taxon>
        <taxon>Bacillati</taxon>
        <taxon>Bacillota</taxon>
        <taxon>Bacilli</taxon>
        <taxon>Bacillales</taxon>
        <taxon>Paenibacillaceae</taxon>
        <taxon>Paenibacillus</taxon>
    </lineage>
</organism>
<dbReference type="EMBL" id="FOMT01000001">
    <property type="protein sequence ID" value="SFD76307.1"/>
    <property type="molecule type" value="Genomic_DNA"/>
</dbReference>
<dbReference type="Proteomes" id="UP000198855">
    <property type="component" value="Unassembled WGS sequence"/>
</dbReference>
<proteinExistence type="predicted"/>
<reference evidence="2" key="1">
    <citation type="submission" date="2016-10" db="EMBL/GenBank/DDBJ databases">
        <authorList>
            <person name="Varghese N."/>
            <person name="Submissions S."/>
        </authorList>
    </citation>
    <scope>NUCLEOTIDE SEQUENCE [LARGE SCALE GENOMIC DNA]</scope>
    <source>
        <strain evidence="2">CGMCC 1.10784</strain>
    </source>
</reference>
<protein>
    <submittedName>
        <fullName evidence="1">Uncharacterized protein</fullName>
    </submittedName>
</protein>
<evidence type="ECO:0000313" key="2">
    <source>
        <dbReference type="Proteomes" id="UP000198855"/>
    </source>
</evidence>
<keyword evidence="2" id="KW-1185">Reference proteome</keyword>